<reference evidence="2 3" key="1">
    <citation type="submission" date="2020-10" db="EMBL/GenBank/DDBJ databases">
        <title>Connecting structure to function with the recovery of over 1000 high-quality activated sludge metagenome-assembled genomes encoding full-length rRNA genes using long-read sequencing.</title>
        <authorList>
            <person name="Singleton C.M."/>
            <person name="Petriglieri F."/>
            <person name="Kristensen J.M."/>
            <person name="Kirkegaard R.H."/>
            <person name="Michaelsen T.Y."/>
            <person name="Andersen M.H."/>
            <person name="Karst S.M."/>
            <person name="Dueholm M.S."/>
            <person name="Nielsen P.H."/>
            <person name="Albertsen M."/>
        </authorList>
    </citation>
    <scope>NUCLEOTIDE SEQUENCE [LARGE SCALE GENOMIC DNA]</scope>
    <source>
        <strain evidence="2">Fred_18-Q3-R57-64_BAT3C.720</strain>
    </source>
</reference>
<protein>
    <submittedName>
        <fullName evidence="2">Uncharacterized protein</fullName>
    </submittedName>
</protein>
<accession>A0A935THF5</accession>
<dbReference type="Proteomes" id="UP000706151">
    <property type="component" value="Unassembled WGS sequence"/>
</dbReference>
<sequence>MRPHFGRLALFVQAGFAGSEVGGQGFVEEVPFGSDQGLALDAEFHPPQIGQFEGQLLDLGIAPVNLRGTGLDLFEQSTDPLLGPEQQFRRGREGGKFAG</sequence>
<comment type="caution">
    <text evidence="2">The sequence shown here is derived from an EMBL/GenBank/DDBJ whole genome shotgun (WGS) entry which is preliminary data.</text>
</comment>
<dbReference type="EMBL" id="JADJOT010000012">
    <property type="protein sequence ID" value="MBK7956332.1"/>
    <property type="molecule type" value="Genomic_DNA"/>
</dbReference>
<feature type="compositionally biased region" description="Basic and acidic residues" evidence="1">
    <location>
        <begin position="87"/>
        <end position="99"/>
    </location>
</feature>
<name>A0A935THF5_9PROT</name>
<evidence type="ECO:0000313" key="2">
    <source>
        <dbReference type="EMBL" id="MBK7956332.1"/>
    </source>
</evidence>
<organism evidence="2 3">
    <name type="scientific">Candidatus Accumulibacter affinis</name>
    <dbReference type="NCBI Taxonomy" id="2954384"/>
    <lineage>
        <taxon>Bacteria</taxon>
        <taxon>Pseudomonadati</taxon>
        <taxon>Pseudomonadota</taxon>
        <taxon>Betaproteobacteria</taxon>
        <taxon>Candidatus Accumulibacter</taxon>
    </lineage>
</organism>
<feature type="region of interest" description="Disordered" evidence="1">
    <location>
        <begin position="77"/>
        <end position="99"/>
    </location>
</feature>
<dbReference type="AlphaFoldDB" id="A0A935THF5"/>
<evidence type="ECO:0000313" key="3">
    <source>
        <dbReference type="Proteomes" id="UP000706151"/>
    </source>
</evidence>
<gene>
    <name evidence="2" type="ORF">IPK02_21615</name>
</gene>
<proteinExistence type="predicted"/>
<evidence type="ECO:0000256" key="1">
    <source>
        <dbReference type="SAM" id="MobiDB-lite"/>
    </source>
</evidence>